<evidence type="ECO:0000256" key="2">
    <source>
        <dbReference type="ARBA" id="ARBA00022723"/>
    </source>
</evidence>
<feature type="domain" description="Rieske" evidence="7">
    <location>
        <begin position="3"/>
        <end position="102"/>
    </location>
</feature>
<keyword evidence="8" id="KW-0223">Dioxygenase</keyword>
<reference evidence="8 9" key="1">
    <citation type="submission" date="2019-11" db="EMBL/GenBank/DDBJ databases">
        <authorList>
            <person name="Holert J."/>
        </authorList>
    </citation>
    <scope>NUCLEOTIDE SEQUENCE [LARGE SCALE GENOMIC DNA]</scope>
    <source>
        <strain evidence="8">BC5_2</strain>
    </source>
</reference>
<dbReference type="Gene3D" id="2.102.10.10">
    <property type="entry name" value="Rieske [2Fe-2S] iron-sulphur domain"/>
    <property type="match status" value="1"/>
</dbReference>
<dbReference type="Pfam" id="PF00355">
    <property type="entry name" value="Rieske"/>
    <property type="match status" value="1"/>
</dbReference>
<keyword evidence="8" id="KW-0560">Oxidoreductase</keyword>
<evidence type="ECO:0000259" key="7">
    <source>
        <dbReference type="PROSITE" id="PS51296"/>
    </source>
</evidence>
<proteinExistence type="inferred from homology"/>
<comment type="similarity">
    <text evidence="6">Belongs to the bacterial ring-hydroxylating dioxygenase ferredoxin component family.</text>
</comment>
<dbReference type="PANTHER" id="PTHR21496:SF0">
    <property type="entry name" value="RIESKE DOMAIN-CONTAINING PROTEIN"/>
    <property type="match status" value="1"/>
</dbReference>
<dbReference type="InterPro" id="IPR017941">
    <property type="entry name" value="Rieske_2Fe-2S"/>
</dbReference>
<keyword evidence="2" id="KW-0479">Metal-binding</keyword>
<accession>A0A5S9QQ24</accession>
<evidence type="ECO:0000256" key="3">
    <source>
        <dbReference type="ARBA" id="ARBA00023004"/>
    </source>
</evidence>
<name>A0A5S9QQ24_9GAMM</name>
<dbReference type="GO" id="GO:0046872">
    <property type="term" value="F:metal ion binding"/>
    <property type="evidence" value="ECO:0007669"/>
    <property type="project" value="UniProtKB-KW"/>
</dbReference>
<dbReference type="PANTHER" id="PTHR21496">
    <property type="entry name" value="FERREDOXIN-RELATED"/>
    <property type="match status" value="1"/>
</dbReference>
<dbReference type="Proteomes" id="UP000434580">
    <property type="component" value="Unassembled WGS sequence"/>
</dbReference>
<evidence type="ECO:0000256" key="6">
    <source>
        <dbReference type="ARBA" id="ARBA00038001"/>
    </source>
</evidence>
<evidence type="ECO:0000313" key="9">
    <source>
        <dbReference type="Proteomes" id="UP000434580"/>
    </source>
</evidence>
<keyword evidence="3" id="KW-0408">Iron</keyword>
<evidence type="ECO:0000313" key="8">
    <source>
        <dbReference type="EMBL" id="CAA0119179.1"/>
    </source>
</evidence>
<dbReference type="GO" id="GO:0051213">
    <property type="term" value="F:dioxygenase activity"/>
    <property type="evidence" value="ECO:0007669"/>
    <property type="project" value="UniProtKB-KW"/>
</dbReference>
<dbReference type="InterPro" id="IPR036922">
    <property type="entry name" value="Rieske_2Fe-2S_sf"/>
</dbReference>
<comment type="cofactor">
    <cofactor evidence="5">
        <name>[2Fe-2S] cluster</name>
        <dbReference type="ChEBI" id="CHEBI:190135"/>
    </cofactor>
</comment>
<evidence type="ECO:0000256" key="1">
    <source>
        <dbReference type="ARBA" id="ARBA00022714"/>
    </source>
</evidence>
<organism evidence="8 9">
    <name type="scientific">BD1-7 clade bacterium</name>
    <dbReference type="NCBI Taxonomy" id="2029982"/>
    <lineage>
        <taxon>Bacteria</taxon>
        <taxon>Pseudomonadati</taxon>
        <taxon>Pseudomonadota</taxon>
        <taxon>Gammaproteobacteria</taxon>
        <taxon>Cellvibrionales</taxon>
        <taxon>Spongiibacteraceae</taxon>
        <taxon>BD1-7 clade</taxon>
    </lineage>
</organism>
<dbReference type="AlphaFoldDB" id="A0A5S9QQ24"/>
<dbReference type="PROSITE" id="PS51296">
    <property type="entry name" value="RIESKE"/>
    <property type="match status" value="1"/>
</dbReference>
<dbReference type="SUPFAM" id="SSF50022">
    <property type="entry name" value="ISP domain"/>
    <property type="match status" value="1"/>
</dbReference>
<sequence length="108" mass="11889">MAFYPLERLINLKDGYRQTFVVNHKELMLVQVAGEHFVFQATCPHKHWPLMAGKIIGKTIECAKHGAQFSMETGLIATDDCSVDCGGLLVRPVVYEGAQIGIDVPASD</sequence>
<keyword evidence="1" id="KW-0001">2Fe-2S</keyword>
<evidence type="ECO:0000256" key="4">
    <source>
        <dbReference type="ARBA" id="ARBA00023014"/>
    </source>
</evidence>
<keyword evidence="4" id="KW-0411">Iron-sulfur</keyword>
<gene>
    <name evidence="8" type="primary">todB</name>
    <name evidence="8" type="ORF">DPBNPPHM_02412</name>
</gene>
<dbReference type="OrthoDB" id="9800167at2"/>
<protein>
    <submittedName>
        <fullName evidence="8">Toluene 1,2-dioxygenase system ferredoxin subunit</fullName>
    </submittedName>
</protein>
<dbReference type="GO" id="GO:0051537">
    <property type="term" value="F:2 iron, 2 sulfur cluster binding"/>
    <property type="evidence" value="ECO:0007669"/>
    <property type="project" value="UniProtKB-KW"/>
</dbReference>
<evidence type="ECO:0000256" key="5">
    <source>
        <dbReference type="ARBA" id="ARBA00034078"/>
    </source>
</evidence>
<dbReference type="EMBL" id="CACSII010000020">
    <property type="protein sequence ID" value="CAA0119179.1"/>
    <property type="molecule type" value="Genomic_DNA"/>
</dbReference>